<evidence type="ECO:0000256" key="1">
    <source>
        <dbReference type="SAM" id="MobiDB-lite"/>
    </source>
</evidence>
<dbReference type="Proteomes" id="UP001642483">
    <property type="component" value="Unassembled WGS sequence"/>
</dbReference>
<proteinExistence type="predicted"/>
<evidence type="ECO:0000313" key="2">
    <source>
        <dbReference type="EMBL" id="CAK8697710.1"/>
    </source>
</evidence>
<feature type="region of interest" description="Disordered" evidence="1">
    <location>
        <begin position="131"/>
        <end position="228"/>
    </location>
</feature>
<gene>
    <name evidence="2" type="ORF">CVLEPA_LOCUS31215</name>
</gene>
<dbReference type="EMBL" id="CAWYQH010000171">
    <property type="protein sequence ID" value="CAK8697710.1"/>
    <property type="molecule type" value="Genomic_DNA"/>
</dbReference>
<organism evidence="2 3">
    <name type="scientific">Clavelina lepadiformis</name>
    <name type="common">Light-bulb sea squirt</name>
    <name type="synonym">Ascidia lepadiformis</name>
    <dbReference type="NCBI Taxonomy" id="159417"/>
    <lineage>
        <taxon>Eukaryota</taxon>
        <taxon>Metazoa</taxon>
        <taxon>Chordata</taxon>
        <taxon>Tunicata</taxon>
        <taxon>Ascidiacea</taxon>
        <taxon>Aplousobranchia</taxon>
        <taxon>Clavelinidae</taxon>
        <taxon>Clavelina</taxon>
    </lineage>
</organism>
<comment type="caution">
    <text evidence="2">The sequence shown here is derived from an EMBL/GenBank/DDBJ whole genome shotgun (WGS) entry which is preliminary data.</text>
</comment>
<accession>A0ABP0H592</accession>
<reference evidence="2 3" key="1">
    <citation type="submission" date="2024-02" db="EMBL/GenBank/DDBJ databases">
        <authorList>
            <person name="Daric V."/>
            <person name="Darras S."/>
        </authorList>
    </citation>
    <scope>NUCLEOTIDE SEQUENCE [LARGE SCALE GENOMIC DNA]</scope>
</reference>
<feature type="compositionally biased region" description="Low complexity" evidence="1">
    <location>
        <begin position="185"/>
        <end position="198"/>
    </location>
</feature>
<feature type="compositionally biased region" description="Polar residues" evidence="1">
    <location>
        <begin position="151"/>
        <end position="161"/>
    </location>
</feature>
<keyword evidence="3" id="KW-1185">Reference proteome</keyword>
<feature type="compositionally biased region" description="Basic and acidic residues" evidence="1">
    <location>
        <begin position="137"/>
        <end position="147"/>
    </location>
</feature>
<feature type="region of interest" description="Disordered" evidence="1">
    <location>
        <begin position="1"/>
        <end position="63"/>
    </location>
</feature>
<evidence type="ECO:0000313" key="3">
    <source>
        <dbReference type="Proteomes" id="UP001642483"/>
    </source>
</evidence>
<protein>
    <submittedName>
        <fullName evidence="2">Uncharacterized protein</fullName>
    </submittedName>
</protein>
<sequence length="228" mass="23941">MPTSDRGGVTLTTSPAAFGKPKSLGSGGSEPAEGSLSKRTEAPRSSCGGVAGKPAASRACRGQDAPVEALDKAQVFHGRRVPSRFSSDGRDIVRSAPQNQTCDCFVEAETINDDGSWRWITRLAESMKDAASCDTLSIRRSERELRPRVNPGTTPASGSSEKQSRVRLSPGANAESDGGPVSPPSRRSQQGSGTRSDSAAAAESTSKRCSRFAKSPRSIANVVDPRHV</sequence>
<name>A0ABP0H592_CLALP</name>